<proteinExistence type="predicted"/>
<dbReference type="KEGG" id="pdj:D0907_16935"/>
<evidence type="ECO:0008006" key="3">
    <source>
        <dbReference type="Google" id="ProtNLM"/>
    </source>
</evidence>
<dbReference type="GeneID" id="99507167"/>
<gene>
    <name evidence="1" type="ORF">D0907_16935</name>
</gene>
<dbReference type="Proteomes" id="UP000264605">
    <property type="component" value="Plasmid unnamed1"/>
</dbReference>
<reference evidence="1 2" key="1">
    <citation type="submission" date="2018-08" db="EMBL/GenBank/DDBJ databases">
        <title>Draft genome sequence of Pseudoalteromonas donghaensis HJ51.</title>
        <authorList>
            <person name="Oh J."/>
            <person name="Roh D."/>
        </authorList>
    </citation>
    <scope>NUCLEOTIDE SEQUENCE [LARGE SCALE GENOMIC DNA]</scope>
    <source>
        <strain evidence="1 2">HJ51</strain>
        <plasmid evidence="1 2">unnamed1</plasmid>
    </source>
</reference>
<evidence type="ECO:0000313" key="1">
    <source>
        <dbReference type="EMBL" id="AXV67012.1"/>
    </source>
</evidence>
<protein>
    <recommendedName>
        <fullName evidence="3">Orphan protein</fullName>
    </recommendedName>
</protein>
<name>A0AAD0WE00_9GAMM</name>
<accession>A0AAD0WE00</accession>
<organism evidence="1 2">
    <name type="scientific">Pseudoalteromonas lipolytica</name>
    <dbReference type="NCBI Taxonomy" id="570156"/>
    <lineage>
        <taxon>Bacteria</taxon>
        <taxon>Pseudomonadati</taxon>
        <taxon>Pseudomonadota</taxon>
        <taxon>Gammaproteobacteria</taxon>
        <taxon>Alteromonadales</taxon>
        <taxon>Pseudoalteromonadaceae</taxon>
        <taxon>Pseudoalteromonas</taxon>
    </lineage>
</organism>
<evidence type="ECO:0000313" key="2">
    <source>
        <dbReference type="Proteomes" id="UP000264605"/>
    </source>
</evidence>
<dbReference type="AlphaFoldDB" id="A0AAD0WE00"/>
<dbReference type="EMBL" id="CP032091">
    <property type="protein sequence ID" value="AXV67012.1"/>
    <property type="molecule type" value="Genomic_DNA"/>
</dbReference>
<keyword evidence="1" id="KW-0614">Plasmid</keyword>
<geneLocation type="plasmid" evidence="1 2">
    <name>unnamed1</name>
</geneLocation>
<dbReference type="RefSeq" id="WP_118844875.1">
    <property type="nucleotide sequence ID" value="NZ_CP032091.1"/>
</dbReference>
<sequence length="565" mass="65234">MMDTVTPRELARLFDSTHQLLNLYYQKRKWSQIYPLLSNLAERYYLVYQTYPKSLQAQLNLYVAAHGYTTNLVVNQCVIACIMCHSLNYNKAVSEQIICCCLANYLCVQSQSNKLASGQTLTEQDKKLWHCRHQLAVKLLHAAGPNTVSIQHLLARLNKYKQALLSAPKVMIYDGATTLVALANIIAMNTTYRESGGHISVHKALADIYLRTPNEFAQNAIKAFIAHIGPYIPASEVKYAEQTLIYLTTDEQHRHILIDVSQPEKIRWHRFKAPLSIIDKQRVCNDSRLLYTVWFSENINFVLPPPANQRRQQQYLTLISELKIAKEYSYRALDKLLSPYPELIHQLTYAVKPYNKEHQRAKDLRHCLSMVGYDNAPAIIQKVLFQRLVATTSHPLYPHIAKRLENIVRIIQALFKHSPIQQFEQVTLPLYAYVLYLCENQATSLSRKTVFEHAEEHTVSPPLACLFGINTLDVAPLSEYLTQLIGDNPWTQHLLNSEQLKKQQLQQNEKLWIAVKLFSYYVFQPKAMFSSWQENIIAETLTTVGWQSKADFYSYLRTCEFADNF</sequence>